<feature type="domain" description="Phospholipid/glycerol acyltransferase" evidence="3">
    <location>
        <begin position="33"/>
        <end position="145"/>
    </location>
</feature>
<sequence>MFYNFVKGITGWLLKILYPYEVVNMPELEDKAYLLVANHKSNWDPLFVSILFPKQVRWMAKRELFEKPILKQILQGVGAISVDRDHGDAKSTIIAMRALKKNEIVGIFPEGTRVKDVDYDRAKPGTILLASRTGTEVLPLYIEGDYKLFRKRRYIFRAPIPFEKEKLTEEEYQKRMRALMATIYEGRNYLGNTVE</sequence>
<evidence type="ECO:0000313" key="4">
    <source>
        <dbReference type="EMBL" id="MEQ3352700.1"/>
    </source>
</evidence>
<name>A0ABV1J3C6_9FIRM</name>
<proteinExistence type="predicted"/>
<dbReference type="SMART" id="SM00563">
    <property type="entry name" value="PlsC"/>
    <property type="match status" value="1"/>
</dbReference>
<evidence type="ECO:0000259" key="3">
    <source>
        <dbReference type="SMART" id="SM00563"/>
    </source>
</evidence>
<dbReference type="CDD" id="cd07989">
    <property type="entry name" value="LPLAT_AGPAT-like"/>
    <property type="match status" value="1"/>
</dbReference>
<dbReference type="EMBL" id="JBBNPS010000001">
    <property type="protein sequence ID" value="MEQ3352700.1"/>
    <property type="molecule type" value="Genomic_DNA"/>
</dbReference>
<dbReference type="Proteomes" id="UP001481872">
    <property type="component" value="Unassembled WGS sequence"/>
</dbReference>
<dbReference type="InterPro" id="IPR002123">
    <property type="entry name" value="Plipid/glycerol_acylTrfase"/>
</dbReference>
<dbReference type="SUPFAM" id="SSF69593">
    <property type="entry name" value="Glycerol-3-phosphate (1)-acyltransferase"/>
    <property type="match status" value="1"/>
</dbReference>
<dbReference type="RefSeq" id="WP_349053115.1">
    <property type="nucleotide sequence ID" value="NZ_JBBNPS010000001.1"/>
</dbReference>
<keyword evidence="5" id="KW-1185">Reference proteome</keyword>
<dbReference type="PANTHER" id="PTHR10434:SF11">
    <property type="entry name" value="1-ACYL-SN-GLYCEROL-3-PHOSPHATE ACYLTRANSFERASE"/>
    <property type="match status" value="1"/>
</dbReference>
<evidence type="ECO:0000313" key="5">
    <source>
        <dbReference type="Proteomes" id="UP001481872"/>
    </source>
</evidence>
<gene>
    <name evidence="4" type="ORF">AAA081_00075</name>
</gene>
<organism evidence="4 5">
    <name type="scientific">Aedoeadaptatus acetigenes</name>
    <dbReference type="NCBI Taxonomy" id="2981723"/>
    <lineage>
        <taxon>Bacteria</taxon>
        <taxon>Bacillati</taxon>
        <taxon>Bacillota</taxon>
        <taxon>Tissierellia</taxon>
        <taxon>Tissierellales</taxon>
        <taxon>Peptoniphilaceae</taxon>
        <taxon>Aedoeadaptatus</taxon>
    </lineage>
</organism>
<keyword evidence="1" id="KW-0808">Transferase</keyword>
<accession>A0ABV1J3C6</accession>
<keyword evidence="2 4" id="KW-0012">Acyltransferase</keyword>
<evidence type="ECO:0000256" key="1">
    <source>
        <dbReference type="ARBA" id="ARBA00022679"/>
    </source>
</evidence>
<dbReference type="PANTHER" id="PTHR10434">
    <property type="entry name" value="1-ACYL-SN-GLYCEROL-3-PHOSPHATE ACYLTRANSFERASE"/>
    <property type="match status" value="1"/>
</dbReference>
<protein>
    <submittedName>
        <fullName evidence="4">Lysophospholipid acyltransferase family protein</fullName>
    </submittedName>
</protein>
<evidence type="ECO:0000256" key="2">
    <source>
        <dbReference type="ARBA" id="ARBA00023315"/>
    </source>
</evidence>
<reference evidence="4 5" key="1">
    <citation type="submission" date="2024-04" db="EMBL/GenBank/DDBJ databases">
        <title>Human intestinal bacterial collection.</title>
        <authorList>
            <person name="Pauvert C."/>
            <person name="Hitch T.C.A."/>
            <person name="Clavel T."/>
        </authorList>
    </citation>
    <scope>NUCLEOTIDE SEQUENCE [LARGE SCALE GENOMIC DNA]</scope>
    <source>
        <strain evidence="4 5">CLA-SR-H026</strain>
    </source>
</reference>
<comment type="caution">
    <text evidence="4">The sequence shown here is derived from an EMBL/GenBank/DDBJ whole genome shotgun (WGS) entry which is preliminary data.</text>
</comment>
<dbReference type="Pfam" id="PF01553">
    <property type="entry name" value="Acyltransferase"/>
    <property type="match status" value="1"/>
</dbReference>
<dbReference type="GO" id="GO:0016746">
    <property type="term" value="F:acyltransferase activity"/>
    <property type="evidence" value="ECO:0007669"/>
    <property type="project" value="UniProtKB-KW"/>
</dbReference>